<dbReference type="InterPro" id="IPR011701">
    <property type="entry name" value="MFS"/>
</dbReference>
<feature type="transmembrane region" description="Helical" evidence="6">
    <location>
        <begin position="364"/>
        <end position="382"/>
    </location>
</feature>
<keyword evidence="3 6" id="KW-0812">Transmembrane</keyword>
<evidence type="ECO:0000256" key="4">
    <source>
        <dbReference type="ARBA" id="ARBA00022989"/>
    </source>
</evidence>
<feature type="transmembrane region" description="Helical" evidence="6">
    <location>
        <begin position="453"/>
        <end position="473"/>
    </location>
</feature>
<dbReference type="SUPFAM" id="SSF103473">
    <property type="entry name" value="MFS general substrate transporter"/>
    <property type="match status" value="1"/>
</dbReference>
<sequence>MTSRKIGARRGIAFVTSHEPGNTRHRFALVHLDVMYDTLPRTLFQNSVLVDPHPMHHPGGPTAEEKVMVKTVARVRRRLGSPPPGGISPSDPNPFGWGPFVVLFIVGMVDRIEHNLMSGVLPLVQAEWGFSDTAAGSIPTASALAAAIVALPAGYLADRHSRTKIIAIVVFCWALVTLGSGLAAGFAVFYLTRVLLAAAENVDNPAVGSLLADYYPAATRMQVYGWTRMTTYLGGVGTLLGGVIGQAYGWRAAFLLMAIPGALTAVLVWRLREPQRGQIDKLMATAATPPPTAAVPPQTPPPGAGAKPLFWRQVRQVLAIRTLVLVGLGIMILTFGLGGVYYWLPSLMVRVFGMETGVASSISGGITIVGVLAGTVVGTYLGKRMHGRVKGGRLLVGGAGITIGSALLGVALLMSSTVALVILILLAVTISSTAIPTCTACVADVVTATSRGVGFAVLQVLLTIGVAFGPLVVGMTSDATGSLLLAMYALIVPMVLGGLVVLAARGSYEREAARVLDDARTS</sequence>
<feature type="transmembrane region" description="Helical" evidence="6">
    <location>
        <begin position="322"/>
        <end position="344"/>
    </location>
</feature>
<evidence type="ECO:0000256" key="1">
    <source>
        <dbReference type="ARBA" id="ARBA00004651"/>
    </source>
</evidence>
<protein>
    <submittedName>
        <fullName evidence="8">Predicted arabinose efflux permease, MFS family</fullName>
    </submittedName>
</protein>
<keyword evidence="5 6" id="KW-0472">Membrane</keyword>
<dbReference type="Gene3D" id="1.20.1250.20">
    <property type="entry name" value="MFS general substrate transporter like domains"/>
    <property type="match status" value="1"/>
</dbReference>
<reference evidence="8 9" key="1">
    <citation type="submission" date="2016-10" db="EMBL/GenBank/DDBJ databases">
        <authorList>
            <person name="de Groot N.N."/>
        </authorList>
    </citation>
    <scope>NUCLEOTIDE SEQUENCE [LARGE SCALE GENOMIC DNA]</scope>
    <source>
        <strain evidence="8 9">CGMCC 4.6533</strain>
    </source>
</reference>
<dbReference type="GO" id="GO:0022857">
    <property type="term" value="F:transmembrane transporter activity"/>
    <property type="evidence" value="ECO:0007669"/>
    <property type="project" value="InterPro"/>
</dbReference>
<dbReference type="Proteomes" id="UP000199202">
    <property type="component" value="Unassembled WGS sequence"/>
</dbReference>
<feature type="transmembrane region" description="Helical" evidence="6">
    <location>
        <begin position="394"/>
        <end position="414"/>
    </location>
</feature>
<feature type="transmembrane region" description="Helical" evidence="6">
    <location>
        <begin position="485"/>
        <end position="504"/>
    </location>
</feature>
<feature type="transmembrane region" description="Helical" evidence="6">
    <location>
        <begin position="420"/>
        <end position="446"/>
    </location>
</feature>
<dbReference type="GO" id="GO:0005886">
    <property type="term" value="C:plasma membrane"/>
    <property type="evidence" value="ECO:0007669"/>
    <property type="project" value="UniProtKB-SubCell"/>
</dbReference>
<dbReference type="InterPro" id="IPR044770">
    <property type="entry name" value="MFS_spinster-like"/>
</dbReference>
<dbReference type="InterPro" id="IPR020846">
    <property type="entry name" value="MFS_dom"/>
</dbReference>
<dbReference type="InterPro" id="IPR036259">
    <property type="entry name" value="MFS_trans_sf"/>
</dbReference>
<keyword evidence="2" id="KW-0813">Transport</keyword>
<gene>
    <name evidence="8" type="ORF">SAMN05421869_13392</name>
</gene>
<evidence type="ECO:0000256" key="2">
    <source>
        <dbReference type="ARBA" id="ARBA00022448"/>
    </source>
</evidence>
<dbReference type="EMBL" id="FNDJ01000033">
    <property type="protein sequence ID" value="SDL96027.1"/>
    <property type="molecule type" value="Genomic_DNA"/>
</dbReference>
<dbReference type="STRING" id="633440.SAMN05421869_13392"/>
<organism evidence="8 9">
    <name type="scientific">Nonomuraea jiangxiensis</name>
    <dbReference type="NCBI Taxonomy" id="633440"/>
    <lineage>
        <taxon>Bacteria</taxon>
        <taxon>Bacillati</taxon>
        <taxon>Actinomycetota</taxon>
        <taxon>Actinomycetes</taxon>
        <taxon>Streptosporangiales</taxon>
        <taxon>Streptosporangiaceae</taxon>
        <taxon>Nonomuraea</taxon>
    </lineage>
</organism>
<dbReference type="PANTHER" id="PTHR23505:SF52">
    <property type="entry name" value="MAJOR FACILITATOR SUPERFAMILY PROTEIN"/>
    <property type="match status" value="1"/>
</dbReference>
<evidence type="ECO:0000313" key="9">
    <source>
        <dbReference type="Proteomes" id="UP000199202"/>
    </source>
</evidence>
<evidence type="ECO:0000256" key="6">
    <source>
        <dbReference type="SAM" id="Phobius"/>
    </source>
</evidence>
<proteinExistence type="predicted"/>
<dbReference type="AlphaFoldDB" id="A0A1G9PCS8"/>
<evidence type="ECO:0000256" key="5">
    <source>
        <dbReference type="ARBA" id="ARBA00023136"/>
    </source>
</evidence>
<evidence type="ECO:0000259" key="7">
    <source>
        <dbReference type="PROSITE" id="PS50850"/>
    </source>
</evidence>
<feature type="domain" description="Major facilitator superfamily (MFS) profile" evidence="7">
    <location>
        <begin position="99"/>
        <end position="509"/>
    </location>
</feature>
<keyword evidence="4 6" id="KW-1133">Transmembrane helix</keyword>
<keyword evidence="9" id="KW-1185">Reference proteome</keyword>
<comment type="subcellular location">
    <subcellularLocation>
        <location evidence="1">Cell membrane</location>
        <topology evidence="1">Multi-pass membrane protein</topology>
    </subcellularLocation>
</comment>
<evidence type="ECO:0000256" key="3">
    <source>
        <dbReference type="ARBA" id="ARBA00022692"/>
    </source>
</evidence>
<evidence type="ECO:0000313" key="8">
    <source>
        <dbReference type="EMBL" id="SDL96027.1"/>
    </source>
</evidence>
<accession>A0A1G9PCS8</accession>
<dbReference type="PANTHER" id="PTHR23505">
    <property type="entry name" value="SPINSTER"/>
    <property type="match status" value="1"/>
</dbReference>
<feature type="transmembrane region" description="Helical" evidence="6">
    <location>
        <begin position="248"/>
        <end position="269"/>
    </location>
</feature>
<dbReference type="Pfam" id="PF07690">
    <property type="entry name" value="MFS_1"/>
    <property type="match status" value="1"/>
</dbReference>
<dbReference type="PROSITE" id="PS50850">
    <property type="entry name" value="MFS"/>
    <property type="match status" value="1"/>
</dbReference>
<feature type="transmembrane region" description="Helical" evidence="6">
    <location>
        <begin position="165"/>
        <end position="191"/>
    </location>
</feature>
<name>A0A1G9PCS8_9ACTN</name>